<dbReference type="Proteomes" id="UP001052739">
    <property type="component" value="Unassembled WGS sequence"/>
</dbReference>
<dbReference type="Pfam" id="PF13400">
    <property type="entry name" value="Tad"/>
    <property type="match status" value="1"/>
</dbReference>
<feature type="domain" description="Putative Flp pilus-assembly TadG-like N-terminal" evidence="2">
    <location>
        <begin position="3"/>
        <end position="39"/>
    </location>
</feature>
<evidence type="ECO:0000313" key="3">
    <source>
        <dbReference type="EMBL" id="GHI19215.1"/>
    </source>
</evidence>
<dbReference type="InterPro" id="IPR028087">
    <property type="entry name" value="Tad_N"/>
</dbReference>
<keyword evidence="4" id="KW-1185">Reference proteome</keyword>
<comment type="caution">
    <text evidence="3">The sequence shown here is derived from an EMBL/GenBank/DDBJ whole genome shotgun (WGS) entry which is preliminary data.</text>
</comment>
<evidence type="ECO:0000256" key="1">
    <source>
        <dbReference type="SAM" id="MobiDB-lite"/>
    </source>
</evidence>
<feature type="region of interest" description="Disordered" evidence="1">
    <location>
        <begin position="134"/>
        <end position="193"/>
    </location>
</feature>
<reference evidence="3" key="1">
    <citation type="submission" date="2024-05" db="EMBL/GenBank/DDBJ databases">
        <title>Whole genome shotgun sequence of Streptomyces hydrogenans NBRC 13475.</title>
        <authorList>
            <person name="Komaki H."/>
            <person name="Tamura T."/>
        </authorList>
    </citation>
    <scope>NUCLEOTIDE SEQUENCE</scope>
    <source>
        <strain evidence="3">NBRC 13475</strain>
    </source>
</reference>
<accession>A0ABQ3P2G2</accession>
<sequence>MAVVAGLLFLAFVYFAVGQAAVLRNGAQTAADAAALGAVEEARSQLREGWLEVLDDPTQWQRFVRGEDYTVGRACARAAVLASLNDAESEDCVPLEFGFTVTVRSEGTVGESIVPGTEEEQATATASAVIEPLCRFDPPEPSSDPSTEPPSDPEPTSTPSEEPEEAEPEPISGLVCEGTPLEIDPEDPVLPDADDLFHVRLTGDDE</sequence>
<feature type="compositionally biased region" description="Acidic residues" evidence="1">
    <location>
        <begin position="183"/>
        <end position="193"/>
    </location>
</feature>
<organism evidence="3 4">
    <name type="scientific">Streptomyces hydrogenans</name>
    <dbReference type="NCBI Taxonomy" id="1873719"/>
    <lineage>
        <taxon>Bacteria</taxon>
        <taxon>Bacillati</taxon>
        <taxon>Actinomycetota</taxon>
        <taxon>Actinomycetes</taxon>
        <taxon>Kitasatosporales</taxon>
        <taxon>Streptomycetaceae</taxon>
        <taxon>Streptomyces</taxon>
    </lineage>
</organism>
<gene>
    <name evidence="3" type="ORF">Shyd_05860</name>
</gene>
<protein>
    <recommendedName>
        <fullName evidence="2">Putative Flp pilus-assembly TadG-like N-terminal domain-containing protein</fullName>
    </recommendedName>
</protein>
<proteinExistence type="predicted"/>
<dbReference type="EMBL" id="BNDW01000004">
    <property type="protein sequence ID" value="GHI19215.1"/>
    <property type="molecule type" value="Genomic_DNA"/>
</dbReference>
<evidence type="ECO:0000313" key="4">
    <source>
        <dbReference type="Proteomes" id="UP001052739"/>
    </source>
</evidence>
<evidence type="ECO:0000259" key="2">
    <source>
        <dbReference type="Pfam" id="PF13400"/>
    </source>
</evidence>
<feature type="compositionally biased region" description="Pro residues" evidence="1">
    <location>
        <begin position="139"/>
        <end position="153"/>
    </location>
</feature>
<name>A0ABQ3P2G2_9ACTN</name>